<dbReference type="Gene3D" id="1.20.5.1200">
    <property type="entry name" value="Alpha-tocopherol transfer"/>
    <property type="match status" value="1"/>
</dbReference>
<dbReference type="EMBL" id="JANEYF010001228">
    <property type="protein sequence ID" value="KAJ8965413.1"/>
    <property type="molecule type" value="Genomic_DNA"/>
</dbReference>
<protein>
    <recommendedName>
        <fullName evidence="1">CRAL-TRIO domain-containing protein</fullName>
    </recommendedName>
</protein>
<evidence type="ECO:0000313" key="3">
    <source>
        <dbReference type="Proteomes" id="UP001162156"/>
    </source>
</evidence>
<keyword evidence="3" id="KW-1185">Reference proteome</keyword>
<organism evidence="2 3">
    <name type="scientific">Rhamnusium bicolor</name>
    <dbReference type="NCBI Taxonomy" id="1586634"/>
    <lineage>
        <taxon>Eukaryota</taxon>
        <taxon>Metazoa</taxon>
        <taxon>Ecdysozoa</taxon>
        <taxon>Arthropoda</taxon>
        <taxon>Hexapoda</taxon>
        <taxon>Insecta</taxon>
        <taxon>Pterygota</taxon>
        <taxon>Neoptera</taxon>
        <taxon>Endopterygota</taxon>
        <taxon>Coleoptera</taxon>
        <taxon>Polyphaga</taxon>
        <taxon>Cucujiformia</taxon>
        <taxon>Chrysomeloidea</taxon>
        <taxon>Cerambycidae</taxon>
        <taxon>Lepturinae</taxon>
        <taxon>Rhagiini</taxon>
        <taxon>Rhamnusium</taxon>
    </lineage>
</organism>
<accession>A0AAV8ZLV3</accession>
<evidence type="ECO:0000259" key="1">
    <source>
        <dbReference type="PROSITE" id="PS50191"/>
    </source>
</evidence>
<dbReference type="SMART" id="SM00516">
    <property type="entry name" value="SEC14"/>
    <property type="match status" value="1"/>
</dbReference>
<evidence type="ECO:0000313" key="2">
    <source>
        <dbReference type="EMBL" id="KAJ8965413.1"/>
    </source>
</evidence>
<name>A0AAV8ZLV3_9CUCU</name>
<dbReference type="SUPFAM" id="SSF52087">
    <property type="entry name" value="CRAL/TRIO domain"/>
    <property type="match status" value="1"/>
</dbReference>
<dbReference type="PRINTS" id="PR00180">
    <property type="entry name" value="CRETINALDHBP"/>
</dbReference>
<comment type="caution">
    <text evidence="2">The sequence shown here is derived from an EMBL/GenBank/DDBJ whole genome shotgun (WGS) entry which is preliminary data.</text>
</comment>
<feature type="domain" description="CRAL-TRIO" evidence="1">
    <location>
        <begin position="71"/>
        <end position="232"/>
    </location>
</feature>
<dbReference type="AlphaFoldDB" id="A0AAV8ZLV3"/>
<sequence>MSGEKNDGDLKIIKEWLLKQPHLPQNIHHVMLKRFLHACNNSIEQTKTLIDLFYTIRSQAPEIFDNRDPTKPEIQEVFANIDFIPMPKLTKNKHKVFVYRILTNDPEKYNFVNGVKAFFIFADVRMVEEQDFPEGEIPIFDMKNFTVRHLTKIVLPVVKKYMVYTQEAHPIKLREIHVINVPPFLDRCLAIIRPFLKSDVAKMVSLNQETLYEYVARDFLPDEYGGTAGKIPDIKSVWYQKIIANRDYLLDDSRWKVDENQRPVENNNRKQLFGMQGSFRTLTID</sequence>
<dbReference type="GO" id="GO:1902936">
    <property type="term" value="F:phosphatidylinositol bisphosphate binding"/>
    <property type="evidence" value="ECO:0007669"/>
    <property type="project" value="TreeGrafter"/>
</dbReference>
<dbReference type="InterPro" id="IPR036865">
    <property type="entry name" value="CRAL-TRIO_dom_sf"/>
</dbReference>
<dbReference type="InterPro" id="IPR036273">
    <property type="entry name" value="CRAL/TRIO_N_dom_sf"/>
</dbReference>
<dbReference type="SUPFAM" id="SSF46938">
    <property type="entry name" value="CRAL/TRIO N-terminal domain"/>
    <property type="match status" value="1"/>
</dbReference>
<dbReference type="CDD" id="cd00170">
    <property type="entry name" value="SEC14"/>
    <property type="match status" value="1"/>
</dbReference>
<dbReference type="Pfam" id="PF00650">
    <property type="entry name" value="CRAL_TRIO"/>
    <property type="match status" value="1"/>
</dbReference>
<gene>
    <name evidence="2" type="ORF">NQ314_004166</name>
</gene>
<dbReference type="PROSITE" id="PS50191">
    <property type="entry name" value="CRAL_TRIO"/>
    <property type="match status" value="1"/>
</dbReference>
<dbReference type="Proteomes" id="UP001162156">
    <property type="component" value="Unassembled WGS sequence"/>
</dbReference>
<dbReference type="Gene3D" id="3.40.525.10">
    <property type="entry name" value="CRAL-TRIO lipid binding domain"/>
    <property type="match status" value="1"/>
</dbReference>
<proteinExistence type="predicted"/>
<dbReference type="GO" id="GO:0016020">
    <property type="term" value="C:membrane"/>
    <property type="evidence" value="ECO:0007669"/>
    <property type="project" value="TreeGrafter"/>
</dbReference>
<reference evidence="2" key="1">
    <citation type="journal article" date="2023" name="Insect Mol. Biol.">
        <title>Genome sequencing provides insights into the evolution of gene families encoding plant cell wall-degrading enzymes in longhorned beetles.</title>
        <authorList>
            <person name="Shin N.R."/>
            <person name="Okamura Y."/>
            <person name="Kirsch R."/>
            <person name="Pauchet Y."/>
        </authorList>
    </citation>
    <scope>NUCLEOTIDE SEQUENCE</scope>
    <source>
        <strain evidence="2">RBIC_L_NR</strain>
    </source>
</reference>
<dbReference type="InterPro" id="IPR001251">
    <property type="entry name" value="CRAL-TRIO_dom"/>
</dbReference>
<dbReference type="PANTHER" id="PTHR10174">
    <property type="entry name" value="ALPHA-TOCOPHEROL TRANSFER PROTEIN-RELATED"/>
    <property type="match status" value="1"/>
</dbReference>
<dbReference type="PANTHER" id="PTHR10174:SF222">
    <property type="entry name" value="GH10083P-RELATED"/>
    <property type="match status" value="1"/>
</dbReference>